<comment type="caution">
    <text evidence="5">The sequence shown here is derived from an EMBL/GenBank/DDBJ whole genome shotgun (WGS) entry which is preliminary data.</text>
</comment>
<feature type="domain" description="Signal transduction histidine kinase dimerisation/phosphoacceptor" evidence="4">
    <location>
        <begin position="220"/>
        <end position="267"/>
    </location>
</feature>
<dbReference type="eggNOG" id="COG0642">
    <property type="taxonomic scope" value="Bacteria"/>
</dbReference>
<dbReference type="AlphaFoldDB" id="A3XKM5"/>
<dbReference type="STRING" id="398720.MED217_02085"/>
<accession>A3XKM5</accession>
<organism evidence="5 6">
    <name type="scientific">Leeuwenhoekiella blandensis (strain CECT 7118 / CCUG 51940 / KCTC 22103 / MED217)</name>
    <name type="common">Flavobacterium sp. (strain MED217)</name>
    <dbReference type="NCBI Taxonomy" id="398720"/>
    <lineage>
        <taxon>Bacteria</taxon>
        <taxon>Pseudomonadati</taxon>
        <taxon>Bacteroidota</taxon>
        <taxon>Flavobacteriia</taxon>
        <taxon>Flavobacteriales</taxon>
        <taxon>Flavobacteriaceae</taxon>
        <taxon>Leeuwenhoekiella</taxon>
    </lineage>
</organism>
<evidence type="ECO:0000256" key="1">
    <source>
        <dbReference type="ARBA" id="ARBA00000085"/>
    </source>
</evidence>
<dbReference type="HOGENOM" id="CLU_979498_0_0_10"/>
<evidence type="ECO:0000313" key="5">
    <source>
        <dbReference type="EMBL" id="EAQ49901.1"/>
    </source>
</evidence>
<proteinExistence type="predicted"/>
<dbReference type="EMBL" id="AANC01000003">
    <property type="protein sequence ID" value="EAQ49901.1"/>
    <property type="molecule type" value="Genomic_DNA"/>
</dbReference>
<name>A3XKM5_LEEBM</name>
<evidence type="ECO:0000256" key="3">
    <source>
        <dbReference type="SAM" id="Coils"/>
    </source>
</evidence>
<sequence>MNLSSAKYRITYEAFSKFSSSLGKAETLEDLGKTINRHLKYLFNFKAFRIMLVHDGELNGYTFTKGKYTQHSLAKDLAPHELKLLANQIPFVEDLKTADLPEYLAHLYLNQGKLWGWFSNYGKYQVCASIISDDDEVFNHSDAEILHLLIDSVGSKYRQIYLSQKLIENNNDLERLVAEIELKNKEIEGINSNQQNLIELRTRELHSKNKKLFELSHLNAHDLREPLSRVLGLLEITSDLPDTDIREAILPQIKESAEQLDEVIKRVVRQSEAEINSNIDLKA</sequence>
<keyword evidence="3" id="KW-0175">Coiled coil</keyword>
<dbReference type="InterPro" id="IPR036097">
    <property type="entry name" value="HisK_dim/P_sf"/>
</dbReference>
<reference evidence="5 6" key="1">
    <citation type="journal article" date="2007" name="Nature">
        <title>Light stimulates growth of proteorhodopsin-containing marine Flavobacteria.</title>
        <authorList>
            <person name="Gomez-Consarnau L."/>
            <person name="Gonzalez J.M."/>
            <person name="Coll-Llado M."/>
            <person name="Gourdon P."/>
            <person name="Pascher T."/>
            <person name="Neutze R."/>
            <person name="Pedros-Alio C."/>
            <person name="Pinhassi J."/>
        </authorList>
    </citation>
    <scope>NUCLEOTIDE SEQUENCE [LARGE SCALE GENOMIC DNA]</scope>
    <source>
        <strain evidence="5 6">MED217</strain>
    </source>
</reference>
<evidence type="ECO:0000256" key="2">
    <source>
        <dbReference type="ARBA" id="ARBA00012438"/>
    </source>
</evidence>
<feature type="coiled-coil region" evidence="3">
    <location>
        <begin position="163"/>
        <end position="193"/>
    </location>
</feature>
<gene>
    <name evidence="5" type="ORF">MED217_02085</name>
</gene>
<dbReference type="Gene3D" id="1.10.287.130">
    <property type="match status" value="1"/>
</dbReference>
<comment type="catalytic activity">
    <reaction evidence="1">
        <text>ATP + protein L-histidine = ADP + protein N-phospho-L-histidine.</text>
        <dbReference type="EC" id="2.7.13.3"/>
    </reaction>
</comment>
<dbReference type="InterPro" id="IPR003661">
    <property type="entry name" value="HisK_dim/P_dom"/>
</dbReference>
<dbReference type="SUPFAM" id="SSF47384">
    <property type="entry name" value="Homodimeric domain of signal transducing histidine kinase"/>
    <property type="match status" value="1"/>
</dbReference>
<dbReference type="RefSeq" id="WP_009778812.1">
    <property type="nucleotide sequence ID" value="NZ_CH672395.1"/>
</dbReference>
<dbReference type="GO" id="GO:0000155">
    <property type="term" value="F:phosphorelay sensor kinase activity"/>
    <property type="evidence" value="ECO:0007669"/>
    <property type="project" value="InterPro"/>
</dbReference>
<dbReference type="Pfam" id="PF00512">
    <property type="entry name" value="HisKA"/>
    <property type="match status" value="1"/>
</dbReference>
<keyword evidence="6" id="KW-1185">Reference proteome</keyword>
<dbReference type="CDD" id="cd00082">
    <property type="entry name" value="HisKA"/>
    <property type="match status" value="1"/>
</dbReference>
<dbReference type="EC" id="2.7.13.3" evidence="2"/>
<evidence type="ECO:0000313" key="6">
    <source>
        <dbReference type="Proteomes" id="UP000001601"/>
    </source>
</evidence>
<dbReference type="Proteomes" id="UP000001601">
    <property type="component" value="Unassembled WGS sequence"/>
</dbReference>
<evidence type="ECO:0000259" key="4">
    <source>
        <dbReference type="Pfam" id="PF00512"/>
    </source>
</evidence>
<protein>
    <recommendedName>
        <fullName evidence="2">histidine kinase</fullName>
        <ecNumber evidence="2">2.7.13.3</ecNumber>
    </recommendedName>
</protein>
<dbReference type="OrthoDB" id="851424at2"/>